<evidence type="ECO:0000256" key="3">
    <source>
        <dbReference type="ARBA" id="ARBA00022475"/>
    </source>
</evidence>
<dbReference type="GO" id="GO:0055085">
    <property type="term" value="P:transmembrane transport"/>
    <property type="evidence" value="ECO:0007669"/>
    <property type="project" value="InterPro"/>
</dbReference>
<reference evidence="9 10" key="1">
    <citation type="submission" date="2016-11" db="EMBL/GenBank/DDBJ databases">
        <authorList>
            <person name="Jaros S."/>
            <person name="Januszkiewicz K."/>
            <person name="Wedrychowicz H."/>
        </authorList>
    </citation>
    <scope>NUCLEOTIDE SEQUENCE [LARGE SCALE GENOMIC DNA]</scope>
    <source>
        <strain evidence="9 10">ATCC 23634</strain>
    </source>
</reference>
<evidence type="ECO:0000256" key="5">
    <source>
        <dbReference type="ARBA" id="ARBA00022989"/>
    </source>
</evidence>
<feature type="transmembrane region" description="Helical" evidence="7">
    <location>
        <begin position="285"/>
        <end position="310"/>
    </location>
</feature>
<dbReference type="SUPFAM" id="SSF161098">
    <property type="entry name" value="MetI-like"/>
    <property type="match status" value="1"/>
</dbReference>
<dbReference type="Gene3D" id="1.10.3720.10">
    <property type="entry name" value="MetI-like"/>
    <property type="match status" value="1"/>
</dbReference>
<name>A0A1K2HZK5_9HYPH</name>
<feature type="domain" description="ABC transmembrane type-1" evidence="8">
    <location>
        <begin position="88"/>
        <end position="301"/>
    </location>
</feature>
<accession>A0A1K2HZK5</accession>
<dbReference type="OrthoDB" id="9773727at2"/>
<gene>
    <name evidence="9" type="ORF">SAMN02983003_2677</name>
</gene>
<dbReference type="PANTHER" id="PTHR30193:SF1">
    <property type="entry name" value="ABC TRANSPORTER PERMEASE PROTEIN YESP-RELATED"/>
    <property type="match status" value="1"/>
</dbReference>
<feature type="transmembrane region" description="Helical" evidence="7">
    <location>
        <begin position="218"/>
        <end position="240"/>
    </location>
</feature>
<dbReference type="PROSITE" id="PS50928">
    <property type="entry name" value="ABC_TM1"/>
    <property type="match status" value="1"/>
</dbReference>
<dbReference type="RefSeq" id="WP_072343838.1">
    <property type="nucleotide sequence ID" value="NZ_FPKU01000002.1"/>
</dbReference>
<evidence type="ECO:0000259" key="8">
    <source>
        <dbReference type="PROSITE" id="PS50928"/>
    </source>
</evidence>
<dbReference type="GO" id="GO:0005886">
    <property type="term" value="C:plasma membrane"/>
    <property type="evidence" value="ECO:0007669"/>
    <property type="project" value="UniProtKB-SubCell"/>
</dbReference>
<dbReference type="InterPro" id="IPR000515">
    <property type="entry name" value="MetI-like"/>
</dbReference>
<dbReference type="PANTHER" id="PTHR30193">
    <property type="entry name" value="ABC TRANSPORTER PERMEASE PROTEIN"/>
    <property type="match status" value="1"/>
</dbReference>
<evidence type="ECO:0000256" key="7">
    <source>
        <dbReference type="RuleBase" id="RU363032"/>
    </source>
</evidence>
<dbReference type="STRING" id="665118.SAMN02983003_2677"/>
<evidence type="ECO:0000256" key="6">
    <source>
        <dbReference type="ARBA" id="ARBA00023136"/>
    </source>
</evidence>
<protein>
    <submittedName>
        <fullName evidence="9">Carbohydrate ABC transporter membrane protein 1, CUT1 family</fullName>
    </submittedName>
</protein>
<keyword evidence="5 7" id="KW-1133">Transmembrane helix</keyword>
<evidence type="ECO:0000313" key="9">
    <source>
        <dbReference type="EMBL" id="SFZ85512.1"/>
    </source>
</evidence>
<dbReference type="Proteomes" id="UP000183447">
    <property type="component" value="Unassembled WGS sequence"/>
</dbReference>
<dbReference type="EMBL" id="FPKU01000002">
    <property type="protein sequence ID" value="SFZ85512.1"/>
    <property type="molecule type" value="Genomic_DNA"/>
</dbReference>
<evidence type="ECO:0000256" key="2">
    <source>
        <dbReference type="ARBA" id="ARBA00022448"/>
    </source>
</evidence>
<keyword evidence="3" id="KW-1003">Cell membrane</keyword>
<dbReference type="CDD" id="cd06261">
    <property type="entry name" value="TM_PBP2"/>
    <property type="match status" value="1"/>
</dbReference>
<evidence type="ECO:0000256" key="4">
    <source>
        <dbReference type="ARBA" id="ARBA00022692"/>
    </source>
</evidence>
<proteinExistence type="inferred from homology"/>
<comment type="subcellular location">
    <subcellularLocation>
        <location evidence="1 7">Cell membrane</location>
        <topology evidence="1 7">Multi-pass membrane protein</topology>
    </subcellularLocation>
</comment>
<feature type="transmembrane region" description="Helical" evidence="7">
    <location>
        <begin position="88"/>
        <end position="113"/>
    </location>
</feature>
<feature type="transmembrane region" description="Helical" evidence="7">
    <location>
        <begin position="125"/>
        <end position="146"/>
    </location>
</feature>
<evidence type="ECO:0000313" key="10">
    <source>
        <dbReference type="Proteomes" id="UP000183447"/>
    </source>
</evidence>
<feature type="transmembrane region" description="Helical" evidence="7">
    <location>
        <begin position="31"/>
        <end position="58"/>
    </location>
</feature>
<keyword evidence="4 7" id="KW-0812">Transmembrane</keyword>
<feature type="transmembrane region" description="Helical" evidence="7">
    <location>
        <begin position="174"/>
        <end position="197"/>
    </location>
</feature>
<dbReference type="SUPFAM" id="SSF160964">
    <property type="entry name" value="MalF N-terminal region-like"/>
    <property type="match status" value="1"/>
</dbReference>
<dbReference type="InterPro" id="IPR035906">
    <property type="entry name" value="MetI-like_sf"/>
</dbReference>
<evidence type="ECO:0000256" key="1">
    <source>
        <dbReference type="ARBA" id="ARBA00004651"/>
    </source>
</evidence>
<sequence length="318" mass="34468">MSMPSAAGAHSAASGPSAQARRWRQRHSASAFLMLSPWLIGLVVLTIGPMAMSLWLSFTNFDLLTTPDFVGTRNYAYMLRDPRFAQSLWVTFIYVAVSVPLKLVVALALALLLAKASFGIGPYRAIFYLPSLLGGSVATAIVWRIVFGADGIFNVALGWFGIEGRSWISTPDTALSTLIALSIWQFGAPMVIFLAALKQIPADLYEAAAIDGAGPARMFFSITLPLLTPIVFFNLVLQVINAFQTFTPSYVISGGTGGPSDTTLLYSLYLYLEAFTKLRMGYASAMAWVLLAIIGIITAALFITSGRWVFYADKGDRT</sequence>
<comment type="similarity">
    <text evidence="7">Belongs to the binding-protein-dependent transport system permease family.</text>
</comment>
<keyword evidence="6 7" id="KW-0472">Membrane</keyword>
<organism evidence="9 10">
    <name type="scientific">Devosia enhydra</name>
    <dbReference type="NCBI Taxonomy" id="665118"/>
    <lineage>
        <taxon>Bacteria</taxon>
        <taxon>Pseudomonadati</taxon>
        <taxon>Pseudomonadota</taxon>
        <taxon>Alphaproteobacteria</taxon>
        <taxon>Hyphomicrobiales</taxon>
        <taxon>Devosiaceae</taxon>
        <taxon>Devosia</taxon>
    </lineage>
</organism>
<keyword evidence="10" id="KW-1185">Reference proteome</keyword>
<dbReference type="InterPro" id="IPR051393">
    <property type="entry name" value="ABC_transporter_permease"/>
</dbReference>
<keyword evidence="2 7" id="KW-0813">Transport</keyword>
<dbReference type="Pfam" id="PF00528">
    <property type="entry name" value="BPD_transp_1"/>
    <property type="match status" value="1"/>
</dbReference>
<dbReference type="AlphaFoldDB" id="A0A1K2HZK5"/>